<feature type="transmembrane region" description="Helical" evidence="12">
    <location>
        <begin position="36"/>
        <end position="56"/>
    </location>
</feature>
<evidence type="ECO:0000256" key="13">
    <source>
        <dbReference type="SAM" id="MobiDB-lite"/>
    </source>
</evidence>
<keyword evidence="4" id="KW-1003">Cell membrane</keyword>
<evidence type="ECO:0000256" key="5">
    <source>
        <dbReference type="ARBA" id="ARBA00022692"/>
    </source>
</evidence>
<keyword evidence="8 12" id="KW-1133">Transmembrane helix</keyword>
<evidence type="ECO:0000256" key="3">
    <source>
        <dbReference type="ARBA" id="ARBA00022448"/>
    </source>
</evidence>
<evidence type="ECO:0000256" key="4">
    <source>
        <dbReference type="ARBA" id="ARBA00022475"/>
    </source>
</evidence>
<evidence type="ECO:0000256" key="2">
    <source>
        <dbReference type="ARBA" id="ARBA00004651"/>
    </source>
</evidence>
<keyword evidence="11 12" id="KW-0407">Ion channel</keyword>
<evidence type="ECO:0000256" key="9">
    <source>
        <dbReference type="ARBA" id="ARBA00023065"/>
    </source>
</evidence>
<reference evidence="14" key="1">
    <citation type="submission" date="2023-11" db="EMBL/GenBank/DDBJ databases">
        <title>Genome assemblies of two species of porcelain crab, Petrolisthes cinctipes and Petrolisthes manimaculis (Anomura: Porcellanidae).</title>
        <authorList>
            <person name="Angst P."/>
        </authorList>
    </citation>
    <scope>NUCLEOTIDE SEQUENCE</scope>
    <source>
        <strain evidence="14">PB745_02</strain>
        <tissue evidence="14">Gill</tissue>
    </source>
</reference>
<sequence>MSDYSMVFKVVASLAGLVKVRLLHTEIDNLIFRLHYRWSASYCFLACALVAASDYIGGAIQCVDGSGGKVPDAVNTYCWIKSTYTINDTISGHHYGLGTQDKDHVRVEHAYYQWVPFVLFLQGCLFYLPHLVWKMFEGKTADKLLQGLQFNSMDESRDEKKKNIIKYLHISAGHNGRYSVIYMACELLNFVNVIGQMFLLDKFFGGIFMTFGSKVMEFALEDEYERSDPMVMAFPRMTKCDFHTFGPSGTLQLKDALCVLPQNILNEKVFITMWFWFVLLASITALQVVWRVVVAVSPIVRVRLLEVRGKISASPSLEMGIRHLHLGDYFLIDILGRNLDAFNFKDILLGVTGASEDKHSYKQYYENDDDDDPISLKRQMEREEENTTAV</sequence>
<evidence type="ECO:0000256" key="1">
    <source>
        <dbReference type="ARBA" id="ARBA00004610"/>
    </source>
</evidence>
<evidence type="ECO:0000256" key="10">
    <source>
        <dbReference type="ARBA" id="ARBA00023136"/>
    </source>
</evidence>
<comment type="caution">
    <text evidence="14">The sequence shown here is derived from an EMBL/GenBank/DDBJ whole genome shotgun (WGS) entry which is preliminary data.</text>
</comment>
<accession>A0AAE1UF52</accession>
<evidence type="ECO:0000256" key="11">
    <source>
        <dbReference type="ARBA" id="ARBA00023303"/>
    </source>
</evidence>
<keyword evidence="5 12" id="KW-0812">Transmembrane</keyword>
<evidence type="ECO:0000256" key="8">
    <source>
        <dbReference type="ARBA" id="ARBA00022989"/>
    </source>
</evidence>
<keyword evidence="10 12" id="KW-0472">Membrane</keyword>
<dbReference type="PROSITE" id="PS51013">
    <property type="entry name" value="PANNEXIN"/>
    <property type="match status" value="1"/>
</dbReference>
<dbReference type="GO" id="GO:0005921">
    <property type="term" value="C:gap junction"/>
    <property type="evidence" value="ECO:0007669"/>
    <property type="project" value="UniProtKB-SubCell"/>
</dbReference>
<feature type="transmembrane region" description="Helical" evidence="12">
    <location>
        <begin position="111"/>
        <end position="133"/>
    </location>
</feature>
<feature type="transmembrane region" description="Helical" evidence="12">
    <location>
        <begin position="274"/>
        <end position="300"/>
    </location>
</feature>
<comment type="function">
    <text evidence="12">Structural component of the gap junctions.</text>
</comment>
<comment type="similarity">
    <text evidence="12">Belongs to the pannexin family.</text>
</comment>
<feature type="region of interest" description="Disordered" evidence="13">
    <location>
        <begin position="364"/>
        <end position="390"/>
    </location>
</feature>
<keyword evidence="3 12" id="KW-0813">Transport</keyword>
<name>A0AAE1UF52_9EUCA</name>
<dbReference type="GO" id="GO:0005886">
    <property type="term" value="C:plasma membrane"/>
    <property type="evidence" value="ECO:0007669"/>
    <property type="project" value="UniProtKB-SubCell"/>
</dbReference>
<keyword evidence="7" id="KW-0965">Cell junction</keyword>
<dbReference type="PANTHER" id="PTHR11893">
    <property type="entry name" value="INNEXIN"/>
    <property type="match status" value="1"/>
</dbReference>
<dbReference type="InterPro" id="IPR000990">
    <property type="entry name" value="Innexin"/>
</dbReference>
<dbReference type="GO" id="GO:0034220">
    <property type="term" value="P:monoatomic ion transmembrane transport"/>
    <property type="evidence" value="ECO:0007669"/>
    <property type="project" value="UniProtKB-KW"/>
</dbReference>
<dbReference type="GO" id="GO:0005243">
    <property type="term" value="F:gap junction channel activity"/>
    <property type="evidence" value="ECO:0007669"/>
    <property type="project" value="TreeGrafter"/>
</dbReference>
<evidence type="ECO:0000313" key="14">
    <source>
        <dbReference type="EMBL" id="KAK4316940.1"/>
    </source>
</evidence>
<feature type="transmembrane region" description="Helical" evidence="12">
    <location>
        <begin position="180"/>
        <end position="199"/>
    </location>
</feature>
<keyword evidence="9 12" id="KW-0406">Ion transport</keyword>
<gene>
    <name evidence="12" type="primary">inx</name>
    <name evidence="14" type="ORF">Pmani_011946</name>
</gene>
<keyword evidence="15" id="KW-1185">Reference proteome</keyword>
<comment type="subcellular location">
    <subcellularLocation>
        <location evidence="1">Cell junction</location>
        <location evidence="1">Gap junction</location>
    </subcellularLocation>
    <subcellularLocation>
        <location evidence="2 12">Cell membrane</location>
        <topology evidence="2 12">Multi-pass membrane protein</topology>
    </subcellularLocation>
</comment>
<dbReference type="Proteomes" id="UP001292094">
    <property type="component" value="Unassembled WGS sequence"/>
</dbReference>
<evidence type="ECO:0000313" key="15">
    <source>
        <dbReference type="Proteomes" id="UP001292094"/>
    </source>
</evidence>
<proteinExistence type="inferred from homology"/>
<dbReference type="AlphaFoldDB" id="A0AAE1UF52"/>
<keyword evidence="6" id="KW-0303">Gap junction</keyword>
<evidence type="ECO:0000256" key="6">
    <source>
        <dbReference type="ARBA" id="ARBA00022868"/>
    </source>
</evidence>
<evidence type="ECO:0000256" key="7">
    <source>
        <dbReference type="ARBA" id="ARBA00022949"/>
    </source>
</evidence>
<evidence type="ECO:0000256" key="12">
    <source>
        <dbReference type="RuleBase" id="RU010713"/>
    </source>
</evidence>
<dbReference type="EMBL" id="JAWZYT010000968">
    <property type="protein sequence ID" value="KAK4316940.1"/>
    <property type="molecule type" value="Genomic_DNA"/>
</dbReference>
<protein>
    <recommendedName>
        <fullName evidence="12">Innexin</fullName>
    </recommendedName>
</protein>
<organism evidence="14 15">
    <name type="scientific">Petrolisthes manimaculis</name>
    <dbReference type="NCBI Taxonomy" id="1843537"/>
    <lineage>
        <taxon>Eukaryota</taxon>
        <taxon>Metazoa</taxon>
        <taxon>Ecdysozoa</taxon>
        <taxon>Arthropoda</taxon>
        <taxon>Crustacea</taxon>
        <taxon>Multicrustacea</taxon>
        <taxon>Malacostraca</taxon>
        <taxon>Eumalacostraca</taxon>
        <taxon>Eucarida</taxon>
        <taxon>Decapoda</taxon>
        <taxon>Pleocyemata</taxon>
        <taxon>Anomura</taxon>
        <taxon>Galatheoidea</taxon>
        <taxon>Porcellanidae</taxon>
        <taxon>Petrolisthes</taxon>
    </lineage>
</organism>
<dbReference type="PANTHER" id="PTHR11893:SF36">
    <property type="entry name" value="INNEXIN-5"/>
    <property type="match status" value="1"/>
</dbReference>
<dbReference type="Pfam" id="PF00876">
    <property type="entry name" value="Innexin"/>
    <property type="match status" value="1"/>
</dbReference>
<dbReference type="PRINTS" id="PR01262">
    <property type="entry name" value="INNEXIN"/>
</dbReference>